<dbReference type="AlphaFoldDB" id="A0A7J6JV45"/>
<protein>
    <submittedName>
        <fullName evidence="1">Uncharacterized protein</fullName>
    </submittedName>
</protein>
<keyword evidence="2" id="KW-1185">Reference proteome</keyword>
<reference evidence="1 2" key="1">
    <citation type="submission" date="2020-03" db="EMBL/GenBank/DDBJ databases">
        <title>Genome sequence of Toxoplasma gondii RH-88 strain.</title>
        <authorList>
            <person name="Lorenzi H.A."/>
            <person name="Venepally P."/>
            <person name="Rozenberg A."/>
            <person name="Sibley D."/>
        </authorList>
    </citation>
    <scope>NUCLEOTIDE SEQUENCE [LARGE SCALE GENOMIC DNA]</scope>
    <source>
        <strain evidence="1 2">RH-88</strain>
    </source>
</reference>
<sequence>MPLLLRFELYQGHLKSPKITRGLTRRTLLQRSSKRHRFHSQRGGCIAFLSDCTVMSSRRAHTQNHGLLAKTRF</sequence>
<evidence type="ECO:0000313" key="2">
    <source>
        <dbReference type="Proteomes" id="UP000557509"/>
    </source>
</evidence>
<name>A0A7J6JV45_TOXGO</name>
<organism evidence="1 2">
    <name type="scientific">Toxoplasma gondii</name>
    <dbReference type="NCBI Taxonomy" id="5811"/>
    <lineage>
        <taxon>Eukaryota</taxon>
        <taxon>Sar</taxon>
        <taxon>Alveolata</taxon>
        <taxon>Apicomplexa</taxon>
        <taxon>Conoidasida</taxon>
        <taxon>Coccidia</taxon>
        <taxon>Eucoccidiorida</taxon>
        <taxon>Eimeriorina</taxon>
        <taxon>Sarcocystidae</taxon>
        <taxon>Toxoplasma</taxon>
    </lineage>
</organism>
<dbReference type="EMBL" id="JAAUHK010000196">
    <property type="protein sequence ID" value="KAF4639065.1"/>
    <property type="molecule type" value="Genomic_DNA"/>
</dbReference>
<dbReference type="Proteomes" id="UP000557509">
    <property type="component" value="Unassembled WGS sequence"/>
</dbReference>
<comment type="caution">
    <text evidence="1">The sequence shown here is derived from an EMBL/GenBank/DDBJ whole genome shotgun (WGS) entry which is preliminary data.</text>
</comment>
<proteinExistence type="predicted"/>
<evidence type="ECO:0000313" key="1">
    <source>
        <dbReference type="EMBL" id="KAF4639065.1"/>
    </source>
</evidence>
<accession>A0A7J6JV45</accession>
<gene>
    <name evidence="1" type="ORF">TGRH88_048370</name>
</gene>